<keyword evidence="5" id="KW-0410">Iron transport</keyword>
<dbReference type="GO" id="GO:0051241">
    <property type="term" value="P:negative regulation of multicellular organismal process"/>
    <property type="evidence" value="ECO:0007669"/>
    <property type="project" value="UniProtKB-ARBA"/>
</dbReference>
<keyword evidence="9" id="KW-0677">Repeat</keyword>
<feature type="binding site" evidence="19">
    <location>
        <position position="166"/>
    </location>
    <ligand>
        <name>hydrogencarbonate</name>
        <dbReference type="ChEBI" id="CHEBI:17544"/>
        <label>1</label>
    </ligand>
</feature>
<dbReference type="InterPro" id="IPR016357">
    <property type="entry name" value="Transferrin"/>
</dbReference>
<evidence type="ECO:0000256" key="15">
    <source>
        <dbReference type="ARBA" id="ARBA00031058"/>
    </source>
</evidence>
<evidence type="ECO:0000256" key="1">
    <source>
        <dbReference type="ARBA" id="ARBA00004613"/>
    </source>
</evidence>
<evidence type="ECO:0000256" key="22">
    <source>
        <dbReference type="SAM" id="MobiDB-lite"/>
    </source>
</evidence>
<dbReference type="FunFam" id="3.40.190.10:FF:000105">
    <property type="entry name" value="Serotransferrin"/>
    <property type="match status" value="1"/>
</dbReference>
<dbReference type="InterPro" id="IPR018195">
    <property type="entry name" value="Transferrin_Fe_BS"/>
</dbReference>
<dbReference type="GO" id="GO:0006879">
    <property type="term" value="P:intracellular iron ion homeostasis"/>
    <property type="evidence" value="ECO:0007669"/>
    <property type="project" value="InterPro"/>
</dbReference>
<dbReference type="GeneTree" id="ENSGT00940000154388"/>
<evidence type="ECO:0000256" key="14">
    <source>
        <dbReference type="ARBA" id="ARBA00025170"/>
    </source>
</evidence>
<feature type="binding site" evidence="19">
    <location>
        <position position="169"/>
    </location>
    <ligand>
        <name>hydrogencarbonate</name>
        <dbReference type="ChEBI" id="CHEBI:17544"/>
        <label>1</label>
    </ligand>
</feature>
<dbReference type="SUPFAM" id="SSF53850">
    <property type="entry name" value="Periplasmic binding protein-like II"/>
    <property type="match status" value="2"/>
</dbReference>
<feature type="disulfide bond" evidence="21">
    <location>
        <begin position="521"/>
        <end position="714"/>
    </location>
</feature>
<dbReference type="CDD" id="cd13618">
    <property type="entry name" value="PBP2_transferrin_N"/>
    <property type="match status" value="1"/>
</dbReference>
<feature type="binding site" evidence="20">
    <location>
        <position position="137"/>
    </location>
    <ligand>
        <name>Fe(3+)</name>
        <dbReference type="ChEBI" id="CHEBI:29034"/>
        <label>1</label>
    </ligand>
</feature>
<feature type="disulfide bond" evidence="21">
    <location>
        <begin position="465"/>
        <end position="687"/>
    </location>
</feature>
<reference evidence="24" key="2">
    <citation type="submission" date="2025-08" db="UniProtKB">
        <authorList>
            <consortium name="Ensembl"/>
        </authorList>
    </citation>
    <scope>IDENTIFICATION</scope>
</reference>
<evidence type="ECO:0000256" key="7">
    <source>
        <dbReference type="ARBA" id="ARBA00022553"/>
    </source>
</evidence>
<sequence>MDRSGVNRREWRGSGLHDPPEAAAVLPTDTGTSGISPLGLCLADPERTVRWCTISTHEANKCASFRENVLRILESGPFVSCVKKTSHMDCIKAISNNEADAVTLDGGLVYEAGLKPNNLKPVVAEFHGTKDNPQTHYYAVAVVKKGTDFKLNELKGKKSCHTGLGRSAGWNIPMGRLYKELPDPQESIQRAAANFFSASCVPCADQSSFPKLCQLCAGKGTDKCACSNHEPYFGYSGAFKCLMEGAGDVAFVKHSTVFDNLPNPEDRKNYELLCGDNTRKSVDNYQECYLAMVPSHAVVARTVGGKEDVIWELLNHAQEHFGKDKPDNFQLFQSPHGKDLLFKDSADGFLKIPSKMDFELYLGYEYVTALQNLRESKPPDSSKDECMVKWCAIGHQERTKCDRWSGFSGGAIECETAENTEECIAKIMKGEADAMSLDGGYLYIAGKCGLVPVLAENYKTEGESCKNTPEKGYLAVAVVKTSDANINWNNLKDKKSCHTAVDRTAGWNIPMGLLYSKINNCKFDEFFSAGCAPGSPRNSSLCALCIGSEKGTGKECVPNSNERYYGYTGAFRCLVEKGDVAFVKDQTVIQNTDGNNNEAWAKNLKKENFEVLCKDGTRKPVTDAETCHLARGPNHAVVSRKDKATCVEKILNKQQDDFGKSVTDCTSNFCLFQSNSKDLLFRDDTKCLASIAKKTYDSYLGDDYVRAMTNLRQCSTSKLLEACTFHKP</sequence>
<protein>
    <recommendedName>
        <fullName evidence="2">Serotransferrin</fullName>
    </recommendedName>
    <alternativeName>
        <fullName evidence="15">Beta-1 metal-binding globulin</fullName>
    </alternativeName>
    <alternativeName>
        <fullName evidence="16">Siderophilin</fullName>
    </alternativeName>
</protein>
<feature type="binding site" evidence="20">
    <location>
        <position position="105"/>
    </location>
    <ligand>
        <name>Fe(3+)</name>
        <dbReference type="ChEBI" id="CHEBI:29034"/>
        <label>1</label>
    </ligand>
</feature>
<feature type="binding site" evidence="19">
    <location>
        <position position="503"/>
    </location>
    <ligand>
        <name>hydrogencarbonate</name>
        <dbReference type="ChEBI" id="CHEBI:17544"/>
        <label>1</label>
    </ligand>
</feature>
<dbReference type="Pfam" id="PF00405">
    <property type="entry name" value="Transferrin"/>
    <property type="match status" value="2"/>
</dbReference>
<dbReference type="FunFam" id="3.40.190.10:FF:000095">
    <property type="entry name" value="Lactotransferrin"/>
    <property type="match status" value="1"/>
</dbReference>
<evidence type="ECO:0000256" key="8">
    <source>
        <dbReference type="ARBA" id="ARBA00022723"/>
    </source>
</evidence>
<feature type="binding site" evidence="19">
    <location>
        <position position="168"/>
    </location>
    <ligand>
        <name>hydrogencarbonate</name>
        <dbReference type="ChEBI" id="CHEBI:17544"/>
        <label>1</label>
    </ligand>
</feature>
<dbReference type="GO" id="GO:0005886">
    <property type="term" value="C:plasma membrane"/>
    <property type="evidence" value="ECO:0007669"/>
    <property type="project" value="TreeGrafter"/>
</dbReference>
<feature type="disulfide bond" evidence="21">
    <location>
        <begin position="391"/>
        <end position="423"/>
    </location>
</feature>
<evidence type="ECO:0000256" key="17">
    <source>
        <dbReference type="ARBA" id="ARBA00046945"/>
    </source>
</evidence>
<feature type="binding site" evidence="20">
    <location>
        <position position="473"/>
    </location>
    <ligand>
        <name>Fe(3+)</name>
        <dbReference type="ChEBI" id="CHEBI:29034"/>
        <label>1</label>
    </ligand>
</feature>
<dbReference type="PROSITE" id="PS00205">
    <property type="entry name" value="TRANSFERRIN_LIKE_1"/>
    <property type="match status" value="1"/>
</dbReference>
<dbReference type="PRINTS" id="PR00422">
    <property type="entry name" value="TRANSFERRIN"/>
</dbReference>
<feature type="disulfide bond" evidence="21">
    <location>
        <begin position="62"/>
        <end position="81"/>
    </location>
</feature>
<evidence type="ECO:0000256" key="21">
    <source>
        <dbReference type="PIRSR" id="PIRSR002549-4"/>
    </source>
</evidence>
<feature type="binding site" evidence="19">
    <location>
        <position position="506"/>
    </location>
    <ligand>
        <name>hydrogencarbonate</name>
        <dbReference type="ChEBI" id="CHEBI:17544"/>
        <label>1</label>
    </ligand>
</feature>
<dbReference type="GO" id="GO:0006826">
    <property type="term" value="P:iron ion transport"/>
    <property type="evidence" value="ECO:0007669"/>
    <property type="project" value="UniProtKB-KW"/>
</dbReference>
<feature type="disulfide bond" evidence="21">
    <location>
        <begin position="542"/>
        <end position="556"/>
    </location>
</feature>
<evidence type="ECO:0000256" key="2">
    <source>
        <dbReference type="ARBA" id="ARBA00016768"/>
    </source>
</evidence>
<organism evidence="24 25">
    <name type="scientific">Bos indicus x Bos taurus</name>
    <name type="common">Hybrid cattle</name>
    <dbReference type="NCBI Taxonomy" id="30522"/>
    <lineage>
        <taxon>Eukaryota</taxon>
        <taxon>Metazoa</taxon>
        <taxon>Chordata</taxon>
        <taxon>Craniata</taxon>
        <taxon>Vertebrata</taxon>
        <taxon>Euteleostomi</taxon>
        <taxon>Mammalia</taxon>
        <taxon>Eutheria</taxon>
        <taxon>Laurasiatheria</taxon>
        <taxon>Artiodactyla</taxon>
        <taxon>Ruminantia</taxon>
        <taxon>Pecora</taxon>
        <taxon>Bovidae</taxon>
        <taxon>Bovinae</taxon>
        <taxon>Bos</taxon>
    </lineage>
</organism>
<keyword evidence="6" id="KW-0964">Secreted</keyword>
<gene>
    <name evidence="24" type="primary">LOC113895043</name>
</gene>
<feature type="domain" description="Transferrin-like" evidence="23">
    <location>
        <begin position="49"/>
        <end position="375"/>
    </location>
</feature>
<dbReference type="PROSITE" id="PS00206">
    <property type="entry name" value="TRANSFERRIN_LIKE_2"/>
    <property type="match status" value="2"/>
</dbReference>
<evidence type="ECO:0000256" key="3">
    <source>
        <dbReference type="ARBA" id="ARBA00022448"/>
    </source>
</evidence>
<feature type="disulfide bond" evidence="21">
    <location>
        <begin position="213"/>
        <end position="224"/>
    </location>
</feature>
<dbReference type="GO" id="GO:0005769">
    <property type="term" value="C:early endosome"/>
    <property type="evidence" value="ECO:0007669"/>
    <property type="project" value="TreeGrafter"/>
</dbReference>
<feature type="region of interest" description="Disordered" evidence="22">
    <location>
        <begin position="1"/>
        <end position="29"/>
    </location>
</feature>
<evidence type="ECO:0000256" key="16">
    <source>
        <dbReference type="ARBA" id="ARBA00032359"/>
    </source>
</evidence>
<feature type="disulfide bond" evidence="21">
    <location>
        <begin position="613"/>
        <end position="627"/>
    </location>
</feature>
<dbReference type="SMART" id="SM00094">
    <property type="entry name" value="TR_FER"/>
    <property type="match status" value="2"/>
</dbReference>
<name>A0A4W2GZF7_BOBOX</name>
<keyword evidence="10 20" id="KW-0408">Iron</keyword>
<evidence type="ECO:0000313" key="24">
    <source>
        <dbReference type="Ensembl" id="ENSBIXP00005022972.1"/>
    </source>
</evidence>
<keyword evidence="13" id="KW-0325">Glycoprotein</keyword>
<feature type="disulfide bond" evidence="21">
    <location>
        <begin position="665"/>
        <end position="670"/>
    </location>
</feature>
<evidence type="ECO:0000256" key="11">
    <source>
        <dbReference type="ARBA" id="ARBA00023065"/>
    </source>
</evidence>
<dbReference type="PIRSF" id="PIRSF500682">
    <property type="entry name" value="Serotransferrin"/>
    <property type="match status" value="1"/>
</dbReference>
<evidence type="ECO:0000256" key="10">
    <source>
        <dbReference type="ARBA" id="ARBA00023004"/>
    </source>
</evidence>
<dbReference type="PROSITE" id="PS00207">
    <property type="entry name" value="TRANSFERRIN_LIKE_3"/>
    <property type="match status" value="1"/>
</dbReference>
<comment type="function">
    <text evidence="14">Transferrins are iron binding transport proteins which can bind two Fe(3+) ions in association with the binding of an anion, usually bicarbonate. It is responsible for the transport of iron from sites of absorption and heme degradation to those of storage and utilization. Serum transferrin may also have a further role in stimulating cell proliferation.</text>
</comment>
<evidence type="ECO:0000256" key="4">
    <source>
        <dbReference type="ARBA" id="ARBA00022481"/>
    </source>
</evidence>
<feature type="compositionally biased region" description="Basic and acidic residues" evidence="22">
    <location>
        <begin position="1"/>
        <end position="12"/>
    </location>
</feature>
<dbReference type="PIRSF" id="PIRSF002549">
    <property type="entry name" value="Transferrin"/>
    <property type="match status" value="1"/>
</dbReference>
<dbReference type="AlphaFoldDB" id="A0A4W2GZF7"/>
<evidence type="ECO:0000256" key="18">
    <source>
        <dbReference type="PIRNR" id="PIRNR002549"/>
    </source>
</evidence>
<dbReference type="InterPro" id="IPR001156">
    <property type="entry name" value="Transferrin-like_dom"/>
</dbReference>
<comment type="subcellular location">
    <subcellularLocation>
        <location evidence="1">Secreted</location>
    </subcellularLocation>
</comment>
<feature type="binding site" evidence="20">
    <location>
        <position position="235"/>
    </location>
    <ligand>
        <name>Fe(3+)</name>
        <dbReference type="ChEBI" id="CHEBI:29034"/>
        <label>1</label>
    </ligand>
</feature>
<feature type="binding site" evidence="20">
    <location>
        <position position="635"/>
    </location>
    <ligand>
        <name>Fe(3+)</name>
        <dbReference type="ChEBI" id="CHEBI:29034"/>
        <label>1</label>
    </ligand>
</feature>
<evidence type="ECO:0000256" key="19">
    <source>
        <dbReference type="PIRSR" id="PIRSR002549-2"/>
    </source>
</evidence>
<dbReference type="Proteomes" id="UP000429181">
    <property type="component" value="Chromosome 1"/>
</dbReference>
<feature type="disulfide bond" evidence="21">
    <location>
        <begin position="200"/>
        <end position="216"/>
    </location>
</feature>
<dbReference type="CDD" id="cd13617">
    <property type="entry name" value="PBP2_transferrin_C"/>
    <property type="match status" value="1"/>
</dbReference>
<keyword evidence="12 21" id="KW-1015">Disulfide bond</keyword>
<dbReference type="Gene3D" id="3.40.190.10">
    <property type="entry name" value="Periplasmic binding protein-like II"/>
    <property type="match status" value="4"/>
</dbReference>
<feature type="disulfide bond" evidence="21">
    <location>
        <begin position="497"/>
        <end position="573"/>
    </location>
</feature>
<feature type="binding site" evidence="20">
    <location>
        <position position="567"/>
    </location>
    <ligand>
        <name>Fe(3+)</name>
        <dbReference type="ChEBI" id="CHEBI:29034"/>
        <label>2</label>
    </ligand>
</feature>
<feature type="disulfide bond" evidence="21">
    <location>
        <begin position="274"/>
        <end position="288"/>
    </location>
</feature>
<feature type="binding site" evidence="20">
    <location>
        <position position="438"/>
    </location>
    <ligand>
        <name>Fe(3+)</name>
        <dbReference type="ChEBI" id="CHEBI:29034"/>
        <label>1</label>
    </ligand>
</feature>
<feature type="disulfide bond" evidence="21">
    <location>
        <begin position="448"/>
        <end position="723"/>
    </location>
</feature>
<proteinExistence type="inferred from homology"/>
<keyword evidence="3" id="KW-0813">Transport</keyword>
<feature type="disulfide bond" evidence="21">
    <location>
        <begin position="52"/>
        <end position="90"/>
    </location>
</feature>
<evidence type="ECO:0000256" key="5">
    <source>
        <dbReference type="ARBA" id="ARBA00022496"/>
    </source>
</evidence>
<dbReference type="PANTHER" id="PTHR11485:SF31">
    <property type="entry name" value="SEROTRANSFERRIN"/>
    <property type="match status" value="1"/>
</dbReference>
<feature type="disulfide bond" evidence="21">
    <location>
        <begin position="401"/>
        <end position="414"/>
    </location>
</feature>
<evidence type="ECO:0000313" key="25">
    <source>
        <dbReference type="Proteomes" id="UP000429181"/>
    </source>
</evidence>
<keyword evidence="8 20" id="KW-0479">Metal-binding</keyword>
<dbReference type="GO" id="GO:0005615">
    <property type="term" value="C:extracellular space"/>
    <property type="evidence" value="ECO:0007669"/>
    <property type="project" value="InterPro"/>
</dbReference>
<evidence type="ECO:0000259" key="23">
    <source>
        <dbReference type="PROSITE" id="PS51408"/>
    </source>
</evidence>
<feature type="binding site" evidence="19">
    <location>
        <position position="505"/>
    </location>
    <ligand>
        <name>hydrogencarbonate</name>
        <dbReference type="ChEBI" id="CHEBI:17544"/>
        <label>1</label>
    </ligand>
</feature>
<feature type="binding site" evidence="19">
    <location>
        <position position="499"/>
    </location>
    <ligand>
        <name>hydrogencarbonate</name>
        <dbReference type="ChEBI" id="CHEBI:17544"/>
        <label>1</label>
    </ligand>
</feature>
<feature type="binding site" evidence="19">
    <location>
        <position position="162"/>
    </location>
    <ligand>
        <name>hydrogencarbonate</name>
        <dbReference type="ChEBI" id="CHEBI:17544"/>
        <label>1</label>
    </ligand>
</feature>
<dbReference type="GO" id="GO:0008199">
    <property type="term" value="F:ferric iron binding"/>
    <property type="evidence" value="ECO:0007669"/>
    <property type="project" value="InterPro"/>
</dbReference>
<feature type="disulfide bond" evidence="21">
    <location>
        <begin position="160"/>
        <end position="241"/>
    </location>
</feature>
<dbReference type="Ensembl" id="ENSBIXT00005037522.1">
    <property type="protein sequence ID" value="ENSBIXP00005022972.1"/>
    <property type="gene ID" value="ENSBIXG00005004415.1"/>
</dbReference>
<feature type="domain" description="Transferrin-like" evidence="23">
    <location>
        <begin position="388"/>
        <end position="713"/>
    </location>
</feature>
<feature type="disulfide bond" evidence="21">
    <location>
        <begin position="531"/>
        <end position="545"/>
    </location>
</feature>
<feature type="binding site" evidence="20">
    <location>
        <position position="296"/>
    </location>
    <ligand>
        <name>Fe(3+)</name>
        <dbReference type="ChEBI" id="CHEBI:29034"/>
        <label>1</label>
    </ligand>
</feature>
<evidence type="ECO:0000256" key="6">
    <source>
        <dbReference type="ARBA" id="ARBA00022525"/>
    </source>
</evidence>
<accession>A0A4W2GZF7</accession>
<evidence type="ECO:0000256" key="13">
    <source>
        <dbReference type="ARBA" id="ARBA00023180"/>
    </source>
</evidence>
<comment type="similarity">
    <text evidence="18">Belongs to the transferrin family.</text>
</comment>
<keyword evidence="11" id="KW-0406">Ion transport</keyword>
<reference evidence="24 25" key="1">
    <citation type="submission" date="2018-11" db="EMBL/GenBank/DDBJ databases">
        <title>Haplotype-resolved cattle genomes.</title>
        <authorList>
            <person name="Low W.Y."/>
            <person name="Tearle R."/>
            <person name="Bickhart D.M."/>
            <person name="Rosen B.D."/>
            <person name="Koren S."/>
            <person name="Rhie A."/>
            <person name="Hiendleder S."/>
            <person name="Phillippy A.M."/>
            <person name="Smith T.P.L."/>
            <person name="Williams J.L."/>
        </authorList>
    </citation>
    <scope>NUCLEOTIDE SEQUENCE [LARGE SCALE GENOMIC DNA]</scope>
</reference>
<dbReference type="PROSITE" id="PS51408">
    <property type="entry name" value="TRANSFERRIN_LIKE_4"/>
    <property type="match status" value="2"/>
</dbReference>
<evidence type="ECO:0000256" key="12">
    <source>
        <dbReference type="ARBA" id="ARBA00023157"/>
    </source>
</evidence>
<dbReference type="GO" id="GO:0019731">
    <property type="term" value="P:antibacterial humoral response"/>
    <property type="evidence" value="ECO:0007669"/>
    <property type="project" value="TreeGrafter"/>
</dbReference>
<dbReference type="PANTHER" id="PTHR11485">
    <property type="entry name" value="TRANSFERRIN"/>
    <property type="match status" value="1"/>
</dbReference>
<keyword evidence="7" id="KW-0597">Phosphoprotein</keyword>
<keyword evidence="4" id="KW-0488">Methylation</keyword>
<dbReference type="GO" id="GO:0055037">
    <property type="term" value="C:recycling endosome"/>
    <property type="evidence" value="ECO:0007669"/>
    <property type="project" value="TreeGrafter"/>
</dbReference>
<evidence type="ECO:0000256" key="20">
    <source>
        <dbReference type="PIRSR" id="PIRSR002549-3"/>
    </source>
</evidence>
<comment type="subunit">
    <text evidence="17">Monomer. Part of a complex composed of SLC40A1/ferroportin, TF/transferrin and HEPH/hephaestin that transfers iron from cells to transferrin.</text>
</comment>
<dbReference type="InterPro" id="IPR030685">
    <property type="entry name" value="Serotransferrin_mammal"/>
</dbReference>
<evidence type="ECO:0000256" key="9">
    <source>
        <dbReference type="ARBA" id="ARBA00022737"/>
    </source>
</evidence>